<gene>
    <name evidence="8" type="primary">PCI8</name>
    <name evidence="8" type="ORF">FIM1_2866</name>
</gene>
<keyword evidence="9" id="KW-1185">Reference proteome</keyword>
<dbReference type="EMBL" id="CP015057">
    <property type="protein sequence ID" value="QGN16164.1"/>
    <property type="molecule type" value="Genomic_DNA"/>
</dbReference>
<proteinExistence type="predicted"/>
<dbReference type="PANTHER" id="PTHR14145">
    <property type="entry name" value="26S PROTESOME SUBUNIT 6"/>
    <property type="match status" value="1"/>
</dbReference>
<evidence type="ECO:0000313" key="8">
    <source>
        <dbReference type="EMBL" id="QGN16164.1"/>
    </source>
</evidence>
<keyword evidence="4" id="KW-0736">Signalosome</keyword>
<evidence type="ECO:0000259" key="7">
    <source>
        <dbReference type="PROSITE" id="PS50250"/>
    </source>
</evidence>
<dbReference type="InterPro" id="IPR000717">
    <property type="entry name" value="PCI_dom"/>
</dbReference>
<evidence type="ECO:0000256" key="1">
    <source>
        <dbReference type="ARBA" id="ARBA00004123"/>
    </source>
</evidence>
<feature type="compositionally biased region" description="Polar residues" evidence="6">
    <location>
        <begin position="374"/>
        <end position="388"/>
    </location>
</feature>
<reference evidence="8 9" key="1">
    <citation type="submission" date="2016-03" db="EMBL/GenBank/DDBJ databases">
        <title>How can Kluyveromyces marxianus grow so fast - potential evolutionary course in Saccharomyces Complex revealed by comparative genomics.</title>
        <authorList>
            <person name="Mo W."/>
            <person name="Lu W."/>
            <person name="Yang X."/>
            <person name="Qi J."/>
            <person name="Lv H."/>
        </authorList>
    </citation>
    <scope>NUCLEOTIDE SEQUENCE [LARGE SCALE GENOMIC DNA]</scope>
    <source>
        <strain evidence="8 9">FIM1</strain>
    </source>
</reference>
<keyword evidence="3" id="KW-0963">Cytoplasm</keyword>
<dbReference type="InterPro" id="IPR019585">
    <property type="entry name" value="Rpn7/CSN1"/>
</dbReference>
<reference evidence="8 9" key="2">
    <citation type="submission" date="2019-11" db="EMBL/GenBank/DDBJ databases">
        <authorList>
            <person name="Lu H."/>
        </authorList>
    </citation>
    <scope>NUCLEOTIDE SEQUENCE [LARGE SCALE GENOMIC DNA]</scope>
    <source>
        <strain evidence="8 9">FIM1</strain>
    </source>
</reference>
<protein>
    <submittedName>
        <fullName evidence="8">COP9 signalosome complex subunit 11</fullName>
    </submittedName>
</protein>
<dbReference type="PROSITE" id="PS50250">
    <property type="entry name" value="PCI"/>
    <property type="match status" value="1"/>
</dbReference>
<accession>A0ABX6EWP8</accession>
<evidence type="ECO:0000256" key="2">
    <source>
        <dbReference type="ARBA" id="ARBA00004496"/>
    </source>
</evidence>
<evidence type="ECO:0000256" key="3">
    <source>
        <dbReference type="ARBA" id="ARBA00022490"/>
    </source>
</evidence>
<dbReference type="PANTHER" id="PTHR14145:SF2">
    <property type="entry name" value="COP9 SIGNALOSOME COMPLEX SUBUNIT 1"/>
    <property type="match status" value="1"/>
</dbReference>
<evidence type="ECO:0000256" key="4">
    <source>
        <dbReference type="ARBA" id="ARBA00022790"/>
    </source>
</evidence>
<sequence length="388" mass="45714">MTARSLNLPVAVLQDRYLRTENPNYRGYSDAKDYNLALSKLPGWEQRLNSLLLENRYAEAILFINTDPLMVSIGFYKKIKLLMRTHILNTHYKALLDFEPRLNVQAITSDSSEFSDFIECKLLLILNWYLRGEFHQCLQRFIQLLIDIPNLVDIMENLPTNDVFVTTETILYIVTMCALITIPLDNLDTFIHLAELEQFNEKFNILMVKARLIIGSKFRRFFKWWHNDMNDICSNNYFLSKKWELVSSTMRQKIYAFYLRISNKLKISYLSEKLEIPLDVVNQEVNQLIKEACLNFRVQDGFVYFLPYDARDALVHNIIKEDILLNKKLTRLRHQNSNLKLVIAENLSVRRNRQQHKTKCPNEKPMDQEEIFANSDSEMSNDNTDSFG</sequence>
<organism evidence="8 9">
    <name type="scientific">Kluyveromyces marxianus</name>
    <name type="common">Yeast</name>
    <name type="synonym">Candida kefyr</name>
    <dbReference type="NCBI Taxonomy" id="4911"/>
    <lineage>
        <taxon>Eukaryota</taxon>
        <taxon>Fungi</taxon>
        <taxon>Dikarya</taxon>
        <taxon>Ascomycota</taxon>
        <taxon>Saccharomycotina</taxon>
        <taxon>Saccharomycetes</taxon>
        <taxon>Saccharomycetales</taxon>
        <taxon>Saccharomycetaceae</taxon>
        <taxon>Kluyveromyces</taxon>
    </lineage>
</organism>
<feature type="region of interest" description="Disordered" evidence="6">
    <location>
        <begin position="353"/>
        <end position="388"/>
    </location>
</feature>
<evidence type="ECO:0000256" key="6">
    <source>
        <dbReference type="SAM" id="MobiDB-lite"/>
    </source>
</evidence>
<feature type="domain" description="PCI" evidence="7">
    <location>
        <begin position="137"/>
        <end position="312"/>
    </location>
</feature>
<name>A0ABX6EWP8_KLUMA</name>
<keyword evidence="5" id="KW-0539">Nucleus</keyword>
<dbReference type="Proteomes" id="UP000422736">
    <property type="component" value="Chromosome 4"/>
</dbReference>
<dbReference type="Gene3D" id="1.25.40.570">
    <property type="match status" value="1"/>
</dbReference>
<evidence type="ECO:0000313" key="9">
    <source>
        <dbReference type="Proteomes" id="UP000422736"/>
    </source>
</evidence>
<evidence type="ECO:0000256" key="5">
    <source>
        <dbReference type="ARBA" id="ARBA00023242"/>
    </source>
</evidence>
<comment type="subcellular location">
    <subcellularLocation>
        <location evidence="2">Cytoplasm</location>
    </subcellularLocation>
    <subcellularLocation>
        <location evidence="1">Nucleus</location>
    </subcellularLocation>
</comment>